<dbReference type="Pfam" id="PF00725">
    <property type="entry name" value="3HCDH"/>
    <property type="match status" value="1"/>
</dbReference>
<proteinExistence type="inferred from homology"/>
<dbReference type="SUPFAM" id="SSF48179">
    <property type="entry name" value="6-phosphogluconate dehydrogenase C-terminal domain-like"/>
    <property type="match status" value="1"/>
</dbReference>
<dbReference type="PANTHER" id="PTHR48075">
    <property type="entry name" value="3-HYDROXYACYL-COA DEHYDROGENASE FAMILY PROTEIN"/>
    <property type="match status" value="1"/>
</dbReference>
<dbReference type="InterPro" id="IPR006176">
    <property type="entry name" value="3-OHacyl-CoA_DH_NAD-bd"/>
</dbReference>
<dbReference type="NCBIfam" id="NF006722">
    <property type="entry name" value="PRK09260.1"/>
    <property type="match status" value="1"/>
</dbReference>
<dbReference type="SUPFAM" id="SSF51735">
    <property type="entry name" value="NAD(P)-binding Rossmann-fold domains"/>
    <property type="match status" value="1"/>
</dbReference>
<evidence type="ECO:0000256" key="2">
    <source>
        <dbReference type="ARBA" id="ARBA00009463"/>
    </source>
</evidence>
<dbReference type="Gene3D" id="1.10.1040.10">
    <property type="entry name" value="N-(1-d-carboxylethyl)-l-norvaline Dehydrogenase, domain 2"/>
    <property type="match status" value="1"/>
</dbReference>
<dbReference type="InterPro" id="IPR008927">
    <property type="entry name" value="6-PGluconate_DH-like_C_sf"/>
</dbReference>
<comment type="pathway">
    <text evidence="1">Lipid metabolism; butanoate metabolism.</text>
</comment>
<feature type="domain" description="3-hydroxyacyl-CoA dehydrogenase C-terminal" evidence="4">
    <location>
        <begin position="187"/>
        <end position="282"/>
    </location>
</feature>
<sequence length="286" mass="31665">MRVDRIAVIGAGTMGRGIAYTAILAGFQVALHDIDSKQLTRATEDMNRLMERRIELQEMTPDDRGAVMARLRTTTDLKVAVGDADVVIEAVLERMEVKVDVFAQLDALCPPHTIFATNTSTMSPTEIGAATTRPRQTIAMHFFNPVHRMKLVEIVRGLDTDDDTFETAKRLATRMGKESVEVNEFPGFVTSRISCLVGNEAMKMLQEGVASAQDIDKAIQLGLNYPMGPLALADLVGLDSRLRNMQYLHQKLGETYRPAPILEKYVKAGRLGRKTGRGFFDYASKS</sequence>
<name>A0ABY6ZLB3_9BACL</name>
<keyword evidence="3" id="KW-0560">Oxidoreductase</keyword>
<evidence type="ECO:0000256" key="1">
    <source>
        <dbReference type="ARBA" id="ARBA00005086"/>
    </source>
</evidence>
<dbReference type="RefSeq" id="WP_268007598.1">
    <property type="nucleotide sequence ID" value="NZ_BSUT01000001.1"/>
</dbReference>
<organism evidence="6 7">
    <name type="scientific">Alicyclobacillus fastidiosus</name>
    <dbReference type="NCBI Taxonomy" id="392011"/>
    <lineage>
        <taxon>Bacteria</taxon>
        <taxon>Bacillati</taxon>
        <taxon>Bacillota</taxon>
        <taxon>Bacilli</taxon>
        <taxon>Bacillales</taxon>
        <taxon>Alicyclobacillaceae</taxon>
        <taxon>Alicyclobacillus</taxon>
    </lineage>
</organism>
<dbReference type="Proteomes" id="UP001164761">
    <property type="component" value="Chromosome"/>
</dbReference>
<evidence type="ECO:0000256" key="3">
    <source>
        <dbReference type="ARBA" id="ARBA00023002"/>
    </source>
</evidence>
<dbReference type="InterPro" id="IPR006108">
    <property type="entry name" value="3HC_DH_C"/>
</dbReference>
<evidence type="ECO:0000313" key="6">
    <source>
        <dbReference type="EMBL" id="WAH43710.1"/>
    </source>
</evidence>
<dbReference type="PIRSF" id="PIRSF000105">
    <property type="entry name" value="HCDH"/>
    <property type="match status" value="1"/>
</dbReference>
<evidence type="ECO:0000313" key="7">
    <source>
        <dbReference type="Proteomes" id="UP001164761"/>
    </source>
</evidence>
<reference evidence="6" key="1">
    <citation type="submission" date="2022-08" db="EMBL/GenBank/DDBJ databases">
        <title>Alicyclobacillus fastidiosus DSM 17978, complete genome.</title>
        <authorList>
            <person name="Wang Q."/>
            <person name="Cai R."/>
            <person name="Wang Z."/>
        </authorList>
    </citation>
    <scope>NUCLEOTIDE SEQUENCE</scope>
    <source>
        <strain evidence="6">DSM 17978</strain>
    </source>
</reference>
<dbReference type="InterPro" id="IPR022694">
    <property type="entry name" value="3-OHacyl-CoA_DH"/>
</dbReference>
<dbReference type="Gene3D" id="3.40.50.720">
    <property type="entry name" value="NAD(P)-binding Rossmann-like Domain"/>
    <property type="match status" value="1"/>
</dbReference>
<accession>A0ABY6ZLB3</accession>
<dbReference type="EMBL" id="CP104067">
    <property type="protein sequence ID" value="WAH43710.1"/>
    <property type="molecule type" value="Genomic_DNA"/>
</dbReference>
<keyword evidence="7" id="KW-1185">Reference proteome</keyword>
<comment type="similarity">
    <text evidence="2">Belongs to the 3-hydroxyacyl-CoA dehydrogenase family.</text>
</comment>
<protein>
    <submittedName>
        <fullName evidence="6">3-hydroxyacyl-CoA dehydrogenase</fullName>
    </submittedName>
</protein>
<feature type="domain" description="3-hydroxyacyl-CoA dehydrogenase NAD binding" evidence="5">
    <location>
        <begin position="6"/>
        <end position="184"/>
    </location>
</feature>
<evidence type="ECO:0000259" key="4">
    <source>
        <dbReference type="Pfam" id="PF00725"/>
    </source>
</evidence>
<dbReference type="InterPro" id="IPR013328">
    <property type="entry name" value="6PGD_dom2"/>
</dbReference>
<gene>
    <name evidence="6" type="ORF">NZD89_10160</name>
</gene>
<dbReference type="PANTHER" id="PTHR48075:SF5">
    <property type="entry name" value="3-HYDROXYBUTYRYL-COA DEHYDROGENASE"/>
    <property type="match status" value="1"/>
</dbReference>
<dbReference type="InterPro" id="IPR036291">
    <property type="entry name" value="NAD(P)-bd_dom_sf"/>
</dbReference>
<evidence type="ECO:0000259" key="5">
    <source>
        <dbReference type="Pfam" id="PF02737"/>
    </source>
</evidence>
<dbReference type="Pfam" id="PF02737">
    <property type="entry name" value="3HCDH_N"/>
    <property type="match status" value="1"/>
</dbReference>